<dbReference type="Proteomes" id="UP000308430">
    <property type="component" value="Unassembled WGS sequence"/>
</dbReference>
<evidence type="ECO:0000256" key="4">
    <source>
        <dbReference type="ARBA" id="ARBA00022691"/>
    </source>
</evidence>
<keyword evidence="2 9" id="KW-0489">Methyltransferase</keyword>
<feature type="domain" description="Type II methyltransferase M.TaqI-like" evidence="8">
    <location>
        <begin position="78"/>
        <end position="173"/>
    </location>
</feature>
<dbReference type="PRINTS" id="PR00507">
    <property type="entry name" value="N12N6MTFRASE"/>
</dbReference>
<dbReference type="PANTHER" id="PTHR33841">
    <property type="entry name" value="DNA METHYLTRANSFERASE YEEA-RELATED"/>
    <property type="match status" value="1"/>
</dbReference>
<dbReference type="InterPro" id="IPR011639">
    <property type="entry name" value="MethylTrfase_TaqI-like_dom"/>
</dbReference>
<dbReference type="InterPro" id="IPR029063">
    <property type="entry name" value="SAM-dependent_MTases_sf"/>
</dbReference>
<organism evidence="9 10">
    <name type="scientific">Pseudothauera nasutitermitis</name>
    <dbReference type="NCBI Taxonomy" id="2565930"/>
    <lineage>
        <taxon>Bacteria</taxon>
        <taxon>Pseudomonadati</taxon>
        <taxon>Pseudomonadota</taxon>
        <taxon>Betaproteobacteria</taxon>
        <taxon>Rhodocyclales</taxon>
        <taxon>Zoogloeaceae</taxon>
        <taxon>Pseudothauera</taxon>
    </lineage>
</organism>
<dbReference type="GO" id="GO:0003677">
    <property type="term" value="F:DNA binding"/>
    <property type="evidence" value="ECO:0007669"/>
    <property type="project" value="UniProtKB-KW"/>
</dbReference>
<evidence type="ECO:0000313" key="10">
    <source>
        <dbReference type="Proteomes" id="UP000308430"/>
    </source>
</evidence>
<dbReference type="Gene3D" id="3.40.50.150">
    <property type="entry name" value="Vaccinia Virus protein VP39"/>
    <property type="match status" value="1"/>
</dbReference>
<dbReference type="PANTHER" id="PTHR33841:SF6">
    <property type="entry name" value="TYPE II METHYLTRANSFERASE M.HINDII"/>
    <property type="match status" value="1"/>
</dbReference>
<keyword evidence="3 9" id="KW-0808">Transferase</keyword>
<evidence type="ECO:0000256" key="5">
    <source>
        <dbReference type="ARBA" id="ARBA00022747"/>
    </source>
</evidence>
<name>A0A4S4AN82_9RHOO</name>
<comment type="caution">
    <text evidence="9">The sequence shown here is derived from an EMBL/GenBank/DDBJ whole genome shotgun (WGS) entry which is preliminary data.</text>
</comment>
<evidence type="ECO:0000256" key="2">
    <source>
        <dbReference type="ARBA" id="ARBA00022603"/>
    </source>
</evidence>
<dbReference type="PROSITE" id="PS00092">
    <property type="entry name" value="N6_MTASE"/>
    <property type="match status" value="1"/>
</dbReference>
<evidence type="ECO:0000313" key="9">
    <source>
        <dbReference type="EMBL" id="THF61096.1"/>
    </source>
</evidence>
<dbReference type="Pfam" id="PF07669">
    <property type="entry name" value="Eco57I"/>
    <property type="match status" value="1"/>
</dbReference>
<reference evidence="9 10" key="1">
    <citation type="submission" date="2019-04" db="EMBL/GenBank/DDBJ databases">
        <title>Azoarcus nasutitermitis sp. nov. isolated from termite nest.</title>
        <authorList>
            <person name="Lin S.-Y."/>
            <person name="Hameed A."/>
            <person name="Hsu Y.-H."/>
            <person name="Young C.-C."/>
        </authorList>
    </citation>
    <scope>NUCLEOTIDE SEQUENCE [LARGE SCALE GENOMIC DNA]</scope>
    <source>
        <strain evidence="9 10">CC-YHH838</strain>
    </source>
</reference>
<keyword evidence="4" id="KW-0949">S-adenosyl-L-methionine</keyword>
<protein>
    <recommendedName>
        <fullName evidence="1">site-specific DNA-methyltransferase (adenine-specific)</fullName>
        <ecNumber evidence="1">2.1.1.72</ecNumber>
    </recommendedName>
</protein>
<keyword evidence="5" id="KW-0680">Restriction system</keyword>
<keyword evidence="6" id="KW-0238">DNA-binding</keyword>
<dbReference type="GO" id="GO:0009007">
    <property type="term" value="F:site-specific DNA-methyltransferase (adenine-specific) activity"/>
    <property type="evidence" value="ECO:0007669"/>
    <property type="project" value="UniProtKB-EC"/>
</dbReference>
<dbReference type="RefSeq" id="WP_136350249.1">
    <property type="nucleotide sequence ID" value="NZ_SSOC01000010.1"/>
</dbReference>
<gene>
    <name evidence="9" type="ORF">E6C76_21125</name>
</gene>
<evidence type="ECO:0000256" key="3">
    <source>
        <dbReference type="ARBA" id="ARBA00022679"/>
    </source>
</evidence>
<dbReference type="GO" id="GO:0009307">
    <property type="term" value="P:DNA restriction-modification system"/>
    <property type="evidence" value="ECO:0007669"/>
    <property type="project" value="UniProtKB-KW"/>
</dbReference>
<dbReference type="InterPro" id="IPR050953">
    <property type="entry name" value="N4_N6_ade-DNA_methylase"/>
</dbReference>
<dbReference type="OrthoDB" id="32195at2"/>
<dbReference type="EC" id="2.1.1.72" evidence="1"/>
<evidence type="ECO:0000256" key="1">
    <source>
        <dbReference type="ARBA" id="ARBA00011900"/>
    </source>
</evidence>
<dbReference type="AlphaFoldDB" id="A0A4S4AN82"/>
<evidence type="ECO:0000256" key="7">
    <source>
        <dbReference type="ARBA" id="ARBA00047942"/>
    </source>
</evidence>
<evidence type="ECO:0000259" key="8">
    <source>
        <dbReference type="Pfam" id="PF07669"/>
    </source>
</evidence>
<dbReference type="GO" id="GO:0032259">
    <property type="term" value="P:methylation"/>
    <property type="evidence" value="ECO:0007669"/>
    <property type="project" value="UniProtKB-KW"/>
</dbReference>
<sequence>MRQISSIQLDVTTLGQVFTPQSIVDLMLSLRQNHGRTLEPSAGDGAFSRAIPGCVAIECDKKVAPPGAKVMDFFAYPVSEKFACVIGNPPYVRYQDIPTPTKRLLGGAMFDGRSNLYLFFIAKAVEHLEDGGELIFITPRDFVKLTAAGKLNDSLFERGTITHWIETGDARIFEGALPNCAIFRYVKGDFSRRTLYRMLQGKDWDERAMVHITGQLAFTHAELTIPLSDLFEVRVGAVSGADTVFEHPDGIEIVSSRTVDTGAPRRMLYNMKHPALEQHKQRLLQRRIRHFDESNWWMWGRGYAQRSGPRIYVNGKTRRERPFYIHRCEVYDGSVLALFPKIRGMDLKRAVQLLNDAVPWDELGFVVDGRRLFSQRTLATLLLPPIFGELLNPTTTSISLLLPHRISALQDV</sequence>
<dbReference type="InterPro" id="IPR002052">
    <property type="entry name" value="DNA_methylase_N6_adenine_CS"/>
</dbReference>
<evidence type="ECO:0000256" key="6">
    <source>
        <dbReference type="ARBA" id="ARBA00023125"/>
    </source>
</evidence>
<keyword evidence="10" id="KW-1185">Reference proteome</keyword>
<dbReference type="SUPFAM" id="SSF53335">
    <property type="entry name" value="S-adenosyl-L-methionine-dependent methyltransferases"/>
    <property type="match status" value="1"/>
</dbReference>
<accession>A0A4S4AN82</accession>
<dbReference type="EMBL" id="SSOC01000010">
    <property type="protein sequence ID" value="THF61096.1"/>
    <property type="molecule type" value="Genomic_DNA"/>
</dbReference>
<proteinExistence type="predicted"/>
<comment type="catalytic activity">
    <reaction evidence="7">
        <text>a 2'-deoxyadenosine in DNA + S-adenosyl-L-methionine = an N(6)-methyl-2'-deoxyadenosine in DNA + S-adenosyl-L-homocysteine + H(+)</text>
        <dbReference type="Rhea" id="RHEA:15197"/>
        <dbReference type="Rhea" id="RHEA-COMP:12418"/>
        <dbReference type="Rhea" id="RHEA-COMP:12419"/>
        <dbReference type="ChEBI" id="CHEBI:15378"/>
        <dbReference type="ChEBI" id="CHEBI:57856"/>
        <dbReference type="ChEBI" id="CHEBI:59789"/>
        <dbReference type="ChEBI" id="CHEBI:90615"/>
        <dbReference type="ChEBI" id="CHEBI:90616"/>
        <dbReference type="EC" id="2.1.1.72"/>
    </reaction>
</comment>